<sequence length="64" mass="7063">MMHAVMGLEQRSLGEREAATVAQLALLEEELRTLRLATTTHHHHQHEGGEGGMPAMQDGIESNF</sequence>
<dbReference type="AlphaFoldDB" id="A0A5B7DFI6"/>
<organism evidence="2 3">
    <name type="scientific">Portunus trituberculatus</name>
    <name type="common">Swimming crab</name>
    <name type="synonym">Neptunus trituberculatus</name>
    <dbReference type="NCBI Taxonomy" id="210409"/>
    <lineage>
        <taxon>Eukaryota</taxon>
        <taxon>Metazoa</taxon>
        <taxon>Ecdysozoa</taxon>
        <taxon>Arthropoda</taxon>
        <taxon>Crustacea</taxon>
        <taxon>Multicrustacea</taxon>
        <taxon>Malacostraca</taxon>
        <taxon>Eumalacostraca</taxon>
        <taxon>Eucarida</taxon>
        <taxon>Decapoda</taxon>
        <taxon>Pleocyemata</taxon>
        <taxon>Brachyura</taxon>
        <taxon>Eubrachyura</taxon>
        <taxon>Portunoidea</taxon>
        <taxon>Portunidae</taxon>
        <taxon>Portuninae</taxon>
        <taxon>Portunus</taxon>
    </lineage>
</organism>
<evidence type="ECO:0000313" key="3">
    <source>
        <dbReference type="Proteomes" id="UP000324222"/>
    </source>
</evidence>
<proteinExistence type="predicted"/>
<name>A0A5B7DFI6_PORTR</name>
<dbReference type="EMBL" id="VSRR010000847">
    <property type="protein sequence ID" value="MPC20221.1"/>
    <property type="molecule type" value="Genomic_DNA"/>
</dbReference>
<reference evidence="2 3" key="1">
    <citation type="submission" date="2019-05" db="EMBL/GenBank/DDBJ databases">
        <title>Another draft genome of Portunus trituberculatus and its Hox gene families provides insights of decapod evolution.</title>
        <authorList>
            <person name="Jeong J.-H."/>
            <person name="Song I."/>
            <person name="Kim S."/>
            <person name="Choi T."/>
            <person name="Kim D."/>
            <person name="Ryu S."/>
            <person name="Kim W."/>
        </authorList>
    </citation>
    <scope>NUCLEOTIDE SEQUENCE [LARGE SCALE GENOMIC DNA]</scope>
    <source>
        <tissue evidence="2">Muscle</tissue>
    </source>
</reference>
<feature type="region of interest" description="Disordered" evidence="1">
    <location>
        <begin position="39"/>
        <end position="64"/>
    </location>
</feature>
<evidence type="ECO:0000256" key="1">
    <source>
        <dbReference type="SAM" id="MobiDB-lite"/>
    </source>
</evidence>
<evidence type="ECO:0000313" key="2">
    <source>
        <dbReference type="EMBL" id="MPC20221.1"/>
    </source>
</evidence>
<gene>
    <name evidence="2" type="ORF">E2C01_013155</name>
</gene>
<protein>
    <submittedName>
        <fullName evidence="2">Uncharacterized protein</fullName>
    </submittedName>
</protein>
<accession>A0A5B7DFI6</accession>
<dbReference type="Proteomes" id="UP000324222">
    <property type="component" value="Unassembled WGS sequence"/>
</dbReference>
<keyword evidence="3" id="KW-1185">Reference proteome</keyword>
<comment type="caution">
    <text evidence="2">The sequence shown here is derived from an EMBL/GenBank/DDBJ whole genome shotgun (WGS) entry which is preliminary data.</text>
</comment>